<evidence type="ECO:0000313" key="2">
    <source>
        <dbReference type="Proteomes" id="UP000465035"/>
    </source>
</evidence>
<gene>
    <name evidence="1" type="ORF">GQR93_10060</name>
</gene>
<name>A0A6P1E7E8_LENHI</name>
<organism evidence="1 2">
    <name type="scientific">Lentilactobacillus hilgardii</name>
    <name type="common">Lactobacillus hilgardii</name>
    <dbReference type="NCBI Taxonomy" id="1588"/>
    <lineage>
        <taxon>Bacteria</taxon>
        <taxon>Bacillati</taxon>
        <taxon>Bacillota</taxon>
        <taxon>Bacilli</taxon>
        <taxon>Lactobacillales</taxon>
        <taxon>Lactobacillaceae</taxon>
        <taxon>Lentilactobacillus</taxon>
    </lineage>
</organism>
<dbReference type="AlphaFoldDB" id="A0A6P1E7E8"/>
<dbReference type="Gene3D" id="1.10.1220.10">
    <property type="entry name" value="Met repressor-like"/>
    <property type="match status" value="1"/>
</dbReference>
<dbReference type="RefSeq" id="WP_003554999.1">
    <property type="nucleotide sequence ID" value="NZ_CABKOL010000099.1"/>
</dbReference>
<evidence type="ECO:0000313" key="1">
    <source>
        <dbReference type="EMBL" id="QHB52509.1"/>
    </source>
</evidence>
<dbReference type="EMBL" id="CP047121">
    <property type="protein sequence ID" value="QHB52509.1"/>
    <property type="molecule type" value="Genomic_DNA"/>
</dbReference>
<dbReference type="GO" id="GO:0006355">
    <property type="term" value="P:regulation of DNA-templated transcription"/>
    <property type="evidence" value="ECO:0007669"/>
    <property type="project" value="InterPro"/>
</dbReference>
<dbReference type="InterPro" id="IPR013321">
    <property type="entry name" value="Arc_rbn_hlx_hlx"/>
</dbReference>
<proteinExistence type="predicted"/>
<sequence length="94" mass="10915">MEKATNHKQFSVMINDQVADRLDQFCTNVGISESAAVEIAINYFFDDPKVISGLMNGYREMATLNREISHDFSCCEEDADVHLAQYRRRLRNFY</sequence>
<accession>A0A6P1E7E8</accession>
<dbReference type="Proteomes" id="UP000465035">
    <property type="component" value="Chromosome"/>
</dbReference>
<protein>
    <submittedName>
        <fullName evidence="1">Antitoxin</fullName>
    </submittedName>
</protein>
<dbReference type="SMR" id="A0A6P1E7E8"/>
<reference evidence="1 2" key="1">
    <citation type="submission" date="2019-12" db="EMBL/GenBank/DDBJ databases">
        <title>Lactobacillus hilgardii FLUB.</title>
        <authorList>
            <person name="Gustaw K."/>
        </authorList>
    </citation>
    <scope>NUCLEOTIDE SEQUENCE [LARGE SCALE GENOMIC DNA]</scope>
    <source>
        <strain evidence="1 2">FLUB</strain>
    </source>
</reference>
<dbReference type="GeneID" id="69058711"/>